<evidence type="ECO:0000313" key="2">
    <source>
        <dbReference type="EMBL" id="OGY11524.1"/>
    </source>
</evidence>
<keyword evidence="1" id="KW-0472">Membrane</keyword>
<feature type="transmembrane region" description="Helical" evidence="1">
    <location>
        <begin position="259"/>
        <end position="282"/>
    </location>
</feature>
<sequence>MTGIILVLTIFLRFYHLYQFAGFSWDQEQLLAYPVNHLLTNHKFTLVGPQTGPGGIYLGPLLYYLAAPFFWAFKLHPIAGSVLASTLGVTTATGIYFVFKKFFTQNIALAAFAVYAVSPLLNLNDRTIWNPSLIPLASLGILAVYLTWWKYHHATYLNLALLAAATALGIQAHLSFLFILPLHLLTLLKFKPQLSLLKIGWFILSLIFWFLPLIAFDLRHQGVNVNHFFSFFLSGGSQLNLFSIVSRFLPLIINSLGLIGSMLIYSSVSQFNLLVGIAVLLAAVWLRHYLFLAYMVVFALGFSFYTGNVPDYYLWPLLLPAVLVISLALDSLARRFKIPPLAPISLLLFFLTFKTLDELSTAPPDSLERKLQTVQYIISRSGNQPFQIAYDTDFGRNYGFAYLFDYFNRPPSHDPHDSQFTIVVPELFRTGERSDIAFGSIGIINPKGNSQ</sequence>
<accession>A0A1G1V7U5</accession>
<keyword evidence="1" id="KW-1133">Transmembrane helix</keyword>
<dbReference type="STRING" id="1797517.A3F61_01515"/>
<protein>
    <recommendedName>
        <fullName evidence="4">Glycosyltransferase RgtA/B/C/D-like domain-containing protein</fullName>
    </recommendedName>
</protein>
<evidence type="ECO:0000256" key="1">
    <source>
        <dbReference type="SAM" id="Phobius"/>
    </source>
</evidence>
<feature type="transmembrane region" description="Helical" evidence="1">
    <location>
        <begin position="128"/>
        <end position="149"/>
    </location>
</feature>
<dbReference type="AlphaFoldDB" id="A0A1G1V7U5"/>
<dbReference type="EMBL" id="MHCA01000035">
    <property type="protein sequence ID" value="OGY11524.1"/>
    <property type="molecule type" value="Genomic_DNA"/>
</dbReference>
<proteinExistence type="predicted"/>
<organism evidence="2 3">
    <name type="scientific">Candidatus Blackburnbacteria bacterium RIFCSPHIGHO2_12_FULL_41_13b</name>
    <dbReference type="NCBI Taxonomy" id="1797517"/>
    <lineage>
        <taxon>Bacteria</taxon>
        <taxon>Candidatus Blackburniibacteriota</taxon>
    </lineage>
</organism>
<reference evidence="2 3" key="1">
    <citation type="journal article" date="2016" name="Nat. Commun.">
        <title>Thousands of microbial genomes shed light on interconnected biogeochemical processes in an aquifer system.</title>
        <authorList>
            <person name="Anantharaman K."/>
            <person name="Brown C.T."/>
            <person name="Hug L.A."/>
            <person name="Sharon I."/>
            <person name="Castelle C.J."/>
            <person name="Probst A.J."/>
            <person name="Thomas B.C."/>
            <person name="Singh A."/>
            <person name="Wilkins M.J."/>
            <person name="Karaoz U."/>
            <person name="Brodie E.L."/>
            <person name="Williams K.H."/>
            <person name="Hubbard S.S."/>
            <person name="Banfield J.F."/>
        </authorList>
    </citation>
    <scope>NUCLEOTIDE SEQUENCE [LARGE SCALE GENOMIC DNA]</scope>
</reference>
<evidence type="ECO:0000313" key="3">
    <source>
        <dbReference type="Proteomes" id="UP000178272"/>
    </source>
</evidence>
<name>A0A1G1V7U5_9BACT</name>
<evidence type="ECO:0008006" key="4">
    <source>
        <dbReference type="Google" id="ProtNLM"/>
    </source>
</evidence>
<comment type="caution">
    <text evidence="2">The sequence shown here is derived from an EMBL/GenBank/DDBJ whole genome shotgun (WGS) entry which is preliminary data.</text>
</comment>
<dbReference type="Proteomes" id="UP000178272">
    <property type="component" value="Unassembled WGS sequence"/>
</dbReference>
<feature type="transmembrane region" description="Helical" evidence="1">
    <location>
        <begin position="312"/>
        <end position="329"/>
    </location>
</feature>
<feature type="transmembrane region" description="Helical" evidence="1">
    <location>
        <begin position="78"/>
        <end position="99"/>
    </location>
</feature>
<feature type="transmembrane region" description="Helical" evidence="1">
    <location>
        <begin position="156"/>
        <end position="179"/>
    </location>
</feature>
<feature type="transmembrane region" description="Helical" evidence="1">
    <location>
        <begin position="228"/>
        <end position="253"/>
    </location>
</feature>
<feature type="transmembrane region" description="Helical" evidence="1">
    <location>
        <begin position="54"/>
        <end position="72"/>
    </location>
</feature>
<feature type="transmembrane region" description="Helical" evidence="1">
    <location>
        <begin position="199"/>
        <end position="216"/>
    </location>
</feature>
<keyword evidence="1" id="KW-0812">Transmembrane</keyword>
<feature type="transmembrane region" description="Helical" evidence="1">
    <location>
        <begin position="289"/>
        <end position="306"/>
    </location>
</feature>
<feature type="transmembrane region" description="Helical" evidence="1">
    <location>
        <begin position="106"/>
        <end position="122"/>
    </location>
</feature>
<gene>
    <name evidence="2" type="ORF">A3F61_01515</name>
</gene>